<proteinExistence type="predicted"/>
<keyword evidence="3" id="KW-1185">Reference proteome</keyword>
<organism evidence="2 3">
    <name type="scientific">Corynespora cassiicola Philippines</name>
    <dbReference type="NCBI Taxonomy" id="1448308"/>
    <lineage>
        <taxon>Eukaryota</taxon>
        <taxon>Fungi</taxon>
        <taxon>Dikarya</taxon>
        <taxon>Ascomycota</taxon>
        <taxon>Pezizomycotina</taxon>
        <taxon>Dothideomycetes</taxon>
        <taxon>Pleosporomycetidae</taxon>
        <taxon>Pleosporales</taxon>
        <taxon>Corynesporascaceae</taxon>
        <taxon>Corynespora</taxon>
    </lineage>
</organism>
<evidence type="ECO:0000256" key="1">
    <source>
        <dbReference type="SAM" id="MobiDB-lite"/>
    </source>
</evidence>
<feature type="compositionally biased region" description="Basic and acidic residues" evidence="1">
    <location>
        <begin position="341"/>
        <end position="357"/>
    </location>
</feature>
<dbReference type="AlphaFoldDB" id="A0A2T2NM54"/>
<feature type="region of interest" description="Disordered" evidence="1">
    <location>
        <begin position="326"/>
        <end position="357"/>
    </location>
</feature>
<evidence type="ECO:0000313" key="2">
    <source>
        <dbReference type="EMBL" id="PSN66346.1"/>
    </source>
</evidence>
<dbReference type="Proteomes" id="UP000240883">
    <property type="component" value="Unassembled WGS sequence"/>
</dbReference>
<sequence length="406" mass="47095">MLEAIIPRLLRCFRTPFCHQNLSQEAVEDMETDYVPGFSSLVEDMMKKITQFIKPLKPAHGSLATTPGFTKSYWDDKALWYGTIIDSVYVSSKYPGMWLIQCSEEPSDSRVLRWNSGLNHWYCEDYGFAIWFEEVPNEAGQGGKTAEIWVEKIFIENGKRINKMVRVEKKPKAGTHLEWKVKYGGAIAYQDAAPKLPIQYDPLEGPGWRIAYDEAKQRENTVQDEDYVMVEKEPEDERLLEYLDELLQEEATTESGLQWVSNAIKRRKTKKSRVPRHLTKENEEICELLSGTVQEVDIVSKKKAKQDAKIQPQQLEWEETRWHAERDQQNLKGNSTEGEVQPDRTDDSAHAQGKDAWKEAMRGDIPLRYVRIDGELYEVRRRTSAERMAYQEHLDSLAKSSREHNS</sequence>
<name>A0A2T2NM54_CORCC</name>
<gene>
    <name evidence="2" type="ORF">BS50DRAFT_622037</name>
</gene>
<evidence type="ECO:0000313" key="3">
    <source>
        <dbReference type="Proteomes" id="UP000240883"/>
    </source>
</evidence>
<accession>A0A2T2NM54</accession>
<reference evidence="2 3" key="1">
    <citation type="journal article" date="2018" name="Front. Microbiol.">
        <title>Genome-Wide Analysis of Corynespora cassiicola Leaf Fall Disease Putative Effectors.</title>
        <authorList>
            <person name="Lopez D."/>
            <person name="Ribeiro S."/>
            <person name="Label P."/>
            <person name="Fumanal B."/>
            <person name="Venisse J.S."/>
            <person name="Kohler A."/>
            <person name="de Oliveira R.R."/>
            <person name="Labutti K."/>
            <person name="Lipzen A."/>
            <person name="Lail K."/>
            <person name="Bauer D."/>
            <person name="Ohm R.A."/>
            <person name="Barry K.W."/>
            <person name="Spatafora J."/>
            <person name="Grigoriev I.V."/>
            <person name="Martin F.M."/>
            <person name="Pujade-Renaud V."/>
        </authorList>
    </citation>
    <scope>NUCLEOTIDE SEQUENCE [LARGE SCALE GENOMIC DNA]</scope>
    <source>
        <strain evidence="2 3">Philippines</strain>
    </source>
</reference>
<protein>
    <submittedName>
        <fullName evidence="2">Uncharacterized protein</fullName>
    </submittedName>
</protein>
<dbReference type="EMBL" id="KZ678136">
    <property type="protein sequence ID" value="PSN66346.1"/>
    <property type="molecule type" value="Genomic_DNA"/>
</dbReference>